<keyword evidence="2" id="KW-1185">Reference proteome</keyword>
<organism evidence="1 2">
    <name type="scientific">Nibrella saemangeumensis</name>
    <dbReference type="NCBI Taxonomy" id="1084526"/>
    <lineage>
        <taxon>Bacteria</taxon>
        <taxon>Pseudomonadati</taxon>
        <taxon>Bacteroidota</taxon>
        <taxon>Cytophagia</taxon>
        <taxon>Cytophagales</taxon>
        <taxon>Spirosomataceae</taxon>
        <taxon>Nibrella</taxon>
    </lineage>
</organism>
<comment type="caution">
    <text evidence="1">The sequence shown here is derived from an EMBL/GenBank/DDBJ whole genome shotgun (WGS) entry which is preliminary data.</text>
</comment>
<proteinExistence type="predicted"/>
<dbReference type="Gene3D" id="3.40.50.300">
    <property type="entry name" value="P-loop containing nucleotide triphosphate hydrolases"/>
    <property type="match status" value="1"/>
</dbReference>
<protein>
    <recommendedName>
        <fullName evidence="3">UDP-N-acetylglucosamine kinase</fullName>
    </recommendedName>
</protein>
<gene>
    <name evidence="1" type="ORF">GCM10023189_31710</name>
</gene>
<name>A0ABP8MZU3_9BACT</name>
<evidence type="ECO:0000313" key="1">
    <source>
        <dbReference type="EMBL" id="GAA4458829.1"/>
    </source>
</evidence>
<dbReference type="Proteomes" id="UP001501175">
    <property type="component" value="Unassembled WGS sequence"/>
</dbReference>
<reference evidence="2" key="1">
    <citation type="journal article" date="2019" name="Int. J. Syst. Evol. Microbiol.">
        <title>The Global Catalogue of Microorganisms (GCM) 10K type strain sequencing project: providing services to taxonomists for standard genome sequencing and annotation.</title>
        <authorList>
            <consortium name="The Broad Institute Genomics Platform"/>
            <consortium name="The Broad Institute Genome Sequencing Center for Infectious Disease"/>
            <person name="Wu L."/>
            <person name="Ma J."/>
        </authorList>
    </citation>
    <scope>NUCLEOTIDE SEQUENCE [LARGE SCALE GENOMIC DNA]</scope>
    <source>
        <strain evidence="2">JCM 17927</strain>
    </source>
</reference>
<evidence type="ECO:0008006" key="3">
    <source>
        <dbReference type="Google" id="ProtNLM"/>
    </source>
</evidence>
<evidence type="ECO:0000313" key="2">
    <source>
        <dbReference type="Proteomes" id="UP001501175"/>
    </source>
</evidence>
<dbReference type="SUPFAM" id="SSF52540">
    <property type="entry name" value="P-loop containing nucleoside triphosphate hydrolases"/>
    <property type="match status" value="1"/>
</dbReference>
<dbReference type="EMBL" id="BAABHD010000030">
    <property type="protein sequence ID" value="GAA4458829.1"/>
    <property type="molecule type" value="Genomic_DNA"/>
</dbReference>
<dbReference type="InterPro" id="IPR027417">
    <property type="entry name" value="P-loop_NTPase"/>
</dbReference>
<accession>A0ABP8MZU3</accession>
<dbReference type="RefSeq" id="WP_345244843.1">
    <property type="nucleotide sequence ID" value="NZ_BAABHD010000030.1"/>
</dbReference>
<sequence>MKPAFYVIAGPNGVGKSTAAYQLIPSGVEQINPDDIARQLRDQRPYLHKHFSAELPSKNTNSSIESADSVDQVRDMYRRLREK</sequence>